<organism evidence="1 2">
    <name type="scientific">Winogradskyella psychrotolerans RS-3</name>
    <dbReference type="NCBI Taxonomy" id="641526"/>
    <lineage>
        <taxon>Bacteria</taxon>
        <taxon>Pseudomonadati</taxon>
        <taxon>Bacteroidota</taxon>
        <taxon>Flavobacteriia</taxon>
        <taxon>Flavobacteriales</taxon>
        <taxon>Flavobacteriaceae</taxon>
        <taxon>Winogradskyella</taxon>
    </lineage>
</organism>
<sequence length="204" mass="24285">MKTLQTKFTVLFLLFVSICYSQNYKFDKIVKNSFSTQLFPNQEWTNLFNSEDDSYHMQIYNRNDSLVSRIFDTKENQVHYFHIDKSDSLKLYFMETKNMSKNVNGNKFEFSEIKEKKGIKEITFKILNDRDKKIAKYKFVIKETDKNYFSVFKLSALETQLFNKIKTPMNFIVLEAKGTNISGRFVKYKLETIEDIDLNITIPK</sequence>
<dbReference type="AlphaFoldDB" id="S7XEH4"/>
<dbReference type="eggNOG" id="ENOG5033TQ6">
    <property type="taxonomic scope" value="Bacteria"/>
</dbReference>
<evidence type="ECO:0000313" key="1">
    <source>
        <dbReference type="EMBL" id="EPR74403.1"/>
    </source>
</evidence>
<proteinExistence type="predicted"/>
<protein>
    <submittedName>
        <fullName evidence="1">Uncharacterized protein</fullName>
    </submittedName>
</protein>
<accession>S7XEH4</accession>
<name>S7XEH4_9FLAO</name>
<gene>
    <name evidence="1" type="ORF">ADIWIN_0504</name>
</gene>
<evidence type="ECO:0000313" key="2">
    <source>
        <dbReference type="Proteomes" id="UP000014962"/>
    </source>
</evidence>
<dbReference type="PATRIC" id="fig|641526.4.peg.500"/>
<keyword evidence="2" id="KW-1185">Reference proteome</keyword>
<dbReference type="EMBL" id="ATMR01000034">
    <property type="protein sequence ID" value="EPR74403.1"/>
    <property type="molecule type" value="Genomic_DNA"/>
</dbReference>
<dbReference type="Proteomes" id="UP000014962">
    <property type="component" value="Unassembled WGS sequence"/>
</dbReference>
<reference evidence="1 2" key="1">
    <citation type="journal article" date="2013" name="Genome Announc.">
        <title>Draft Genome Sequence of Winogradskyella psychrotolerans RS-3T, Isolated from the Marine Transect of Kongsfjorden, Ny-Alesund, Svalbard, Arctic Ocean.</title>
        <authorList>
            <person name="Kumar Pinnaka A."/>
            <person name="Ara S."/>
            <person name="Singh A."/>
            <person name="Shivaji S."/>
        </authorList>
    </citation>
    <scope>NUCLEOTIDE SEQUENCE [LARGE SCALE GENOMIC DNA]</scope>
    <source>
        <strain evidence="1 2">RS-3</strain>
    </source>
</reference>
<comment type="caution">
    <text evidence="1">The sequence shown here is derived from an EMBL/GenBank/DDBJ whole genome shotgun (WGS) entry which is preliminary data.</text>
</comment>